<dbReference type="Pfam" id="PF13616">
    <property type="entry name" value="Rotamase_3"/>
    <property type="match status" value="1"/>
</dbReference>
<evidence type="ECO:0000256" key="3">
    <source>
        <dbReference type="ARBA" id="ARBA00013194"/>
    </source>
</evidence>
<evidence type="ECO:0000256" key="7">
    <source>
        <dbReference type="PROSITE-ProRule" id="PRU00278"/>
    </source>
</evidence>
<dbReference type="GO" id="GO:0003677">
    <property type="term" value="F:DNA binding"/>
    <property type="evidence" value="ECO:0007669"/>
    <property type="project" value="InterPro"/>
</dbReference>
<dbReference type="PANTHER" id="PTHR45995">
    <property type="match status" value="1"/>
</dbReference>
<name>A0AAN6RTY6_9PEZI</name>
<accession>A0AAN6RTY6</accession>
<dbReference type="InterPro" id="IPR036987">
    <property type="entry name" value="SRA-YDG_sf"/>
</dbReference>
<dbReference type="EMBL" id="MU855495">
    <property type="protein sequence ID" value="KAK3902659.1"/>
    <property type="molecule type" value="Genomic_DNA"/>
</dbReference>
<dbReference type="EC" id="5.2.1.8" evidence="3"/>
<dbReference type="Gene3D" id="3.10.50.40">
    <property type="match status" value="1"/>
</dbReference>
<dbReference type="InterPro" id="IPR000297">
    <property type="entry name" value="PPIase_PpiC"/>
</dbReference>
<evidence type="ECO:0000256" key="5">
    <source>
        <dbReference type="ARBA" id="ARBA00023235"/>
    </source>
</evidence>
<evidence type="ECO:0000256" key="4">
    <source>
        <dbReference type="ARBA" id="ARBA00023110"/>
    </source>
</evidence>
<feature type="compositionally biased region" description="Basic and acidic residues" evidence="8">
    <location>
        <begin position="183"/>
        <end position="194"/>
    </location>
</feature>
<proteinExistence type="inferred from homology"/>
<evidence type="ECO:0000313" key="11">
    <source>
        <dbReference type="Proteomes" id="UP001303889"/>
    </source>
</evidence>
<comment type="similarity">
    <text evidence="2">Belongs to the PpiC/parvulin rotamase family. PIN4 subfamily.</text>
</comment>
<dbReference type="InterPro" id="IPR015947">
    <property type="entry name" value="PUA-like_sf"/>
</dbReference>
<dbReference type="Proteomes" id="UP001303889">
    <property type="component" value="Unassembled WGS sequence"/>
</dbReference>
<keyword evidence="4 7" id="KW-0697">Rotamase</keyword>
<evidence type="ECO:0000256" key="1">
    <source>
        <dbReference type="ARBA" id="ARBA00000971"/>
    </source>
</evidence>
<evidence type="ECO:0000256" key="6">
    <source>
        <dbReference type="ARBA" id="ARBA00030737"/>
    </source>
</evidence>
<evidence type="ECO:0000256" key="8">
    <source>
        <dbReference type="SAM" id="MobiDB-lite"/>
    </source>
</evidence>
<comment type="catalytic activity">
    <reaction evidence="1">
        <text>[protein]-peptidylproline (omega=180) = [protein]-peptidylproline (omega=0)</text>
        <dbReference type="Rhea" id="RHEA:16237"/>
        <dbReference type="Rhea" id="RHEA-COMP:10747"/>
        <dbReference type="Rhea" id="RHEA-COMP:10748"/>
        <dbReference type="ChEBI" id="CHEBI:83833"/>
        <dbReference type="ChEBI" id="CHEBI:83834"/>
        <dbReference type="EC" id="5.2.1.8"/>
    </reaction>
</comment>
<dbReference type="SUPFAM" id="SSF54534">
    <property type="entry name" value="FKBP-like"/>
    <property type="match status" value="1"/>
</dbReference>
<dbReference type="GO" id="GO:0003755">
    <property type="term" value="F:peptidyl-prolyl cis-trans isomerase activity"/>
    <property type="evidence" value="ECO:0007669"/>
    <property type="project" value="UniProtKB-KW"/>
</dbReference>
<dbReference type="InterPro" id="IPR046357">
    <property type="entry name" value="PPIase_dom_sf"/>
</dbReference>
<dbReference type="AlphaFoldDB" id="A0AAN6RTY6"/>
<dbReference type="PROSITE" id="PS50198">
    <property type="entry name" value="PPIC_PPIASE_2"/>
    <property type="match status" value="1"/>
</dbReference>
<keyword evidence="5 7" id="KW-0413">Isomerase</keyword>
<dbReference type="SUPFAM" id="SSF88697">
    <property type="entry name" value="PUA domain-like"/>
    <property type="match status" value="1"/>
</dbReference>
<dbReference type="GO" id="GO:0006364">
    <property type="term" value="P:rRNA processing"/>
    <property type="evidence" value="ECO:0007669"/>
    <property type="project" value="InterPro"/>
</dbReference>
<evidence type="ECO:0000256" key="2">
    <source>
        <dbReference type="ARBA" id="ARBA00010242"/>
    </source>
</evidence>
<comment type="caution">
    <text evidence="10">The sequence shown here is derived from an EMBL/GenBank/DDBJ whole genome shotgun (WGS) entry which is preliminary data.</text>
</comment>
<keyword evidence="11" id="KW-1185">Reference proteome</keyword>
<protein>
    <recommendedName>
        <fullName evidence="3">peptidylprolyl isomerase</fullName>
        <ecNumber evidence="3">5.2.1.8</ecNumber>
    </recommendedName>
    <alternativeName>
        <fullName evidence="6">Parvulin-14</fullName>
    </alternativeName>
</protein>
<reference evidence="10" key="2">
    <citation type="submission" date="2023-05" db="EMBL/GenBank/DDBJ databases">
        <authorList>
            <consortium name="Lawrence Berkeley National Laboratory"/>
            <person name="Steindorff A."/>
            <person name="Hensen N."/>
            <person name="Bonometti L."/>
            <person name="Westerberg I."/>
            <person name="Brannstrom I.O."/>
            <person name="Guillou S."/>
            <person name="Cros-Aarteil S."/>
            <person name="Calhoun S."/>
            <person name="Haridas S."/>
            <person name="Kuo A."/>
            <person name="Mondo S."/>
            <person name="Pangilinan J."/>
            <person name="Riley R."/>
            <person name="Labutti K."/>
            <person name="Andreopoulos B."/>
            <person name="Lipzen A."/>
            <person name="Chen C."/>
            <person name="Yanf M."/>
            <person name="Daum C."/>
            <person name="Ng V."/>
            <person name="Clum A."/>
            <person name="Ohm R."/>
            <person name="Martin F."/>
            <person name="Silar P."/>
            <person name="Natvig D."/>
            <person name="Lalanne C."/>
            <person name="Gautier V."/>
            <person name="Ament-Velasquez S.L."/>
            <person name="Kruys A."/>
            <person name="Hutchinson M.I."/>
            <person name="Powell A.J."/>
            <person name="Barry K."/>
            <person name="Miller A.N."/>
            <person name="Grigoriev I.V."/>
            <person name="Debuchy R."/>
            <person name="Gladieux P."/>
            <person name="Thoren M.H."/>
            <person name="Johannesson H."/>
        </authorList>
    </citation>
    <scope>NUCLEOTIDE SEQUENCE</scope>
    <source>
        <strain evidence="10">CBS 103.79</strain>
    </source>
</reference>
<evidence type="ECO:0000313" key="10">
    <source>
        <dbReference type="EMBL" id="KAK3902659.1"/>
    </source>
</evidence>
<feature type="domain" description="PpiC" evidence="9">
    <location>
        <begin position="219"/>
        <end position="311"/>
    </location>
</feature>
<dbReference type="Gene3D" id="2.30.280.10">
    <property type="entry name" value="SRA-YDG"/>
    <property type="match status" value="1"/>
</dbReference>
<evidence type="ECO:0000259" key="9">
    <source>
        <dbReference type="PROSITE" id="PS50198"/>
    </source>
</evidence>
<sequence length="313" mass="34360">MWLTEDRWWPDLACALRDGVVGTERETASTGADGVTTLPLLTGKEIDMGHGKVRYLAEGTLPGMHPTLVAHIRKQVRVLRGHQLRSHFAPAVGIRNDGLWKVWRYGERHEATGRYLLKLDLEQVTGQVSMTELLKVPQPSDLDDWDLYKRLVAEGVIVRDNTTNPTMAKSKDSKPAKGGAADKGGKGDKSDNKSKKGGKGGGSKADADDSGKATKVKGAQSINVRHILCEKFSKSEEAMERLRNGDKFDAVAREMSEDKANKGGSLGWQTKGNLDPDFEKVAFELAASTVDSPKYERVKTGFGYHIIMVEGRK</sequence>
<organism evidence="10 11">
    <name type="scientific">Staphylotrichum tortipilum</name>
    <dbReference type="NCBI Taxonomy" id="2831512"/>
    <lineage>
        <taxon>Eukaryota</taxon>
        <taxon>Fungi</taxon>
        <taxon>Dikarya</taxon>
        <taxon>Ascomycota</taxon>
        <taxon>Pezizomycotina</taxon>
        <taxon>Sordariomycetes</taxon>
        <taxon>Sordariomycetidae</taxon>
        <taxon>Sordariales</taxon>
        <taxon>Chaetomiaceae</taxon>
        <taxon>Staphylotrichum</taxon>
    </lineage>
</organism>
<feature type="region of interest" description="Disordered" evidence="8">
    <location>
        <begin position="163"/>
        <end position="217"/>
    </location>
</feature>
<gene>
    <name evidence="10" type="ORF">C8A05DRAFT_43958</name>
</gene>
<reference evidence="10" key="1">
    <citation type="journal article" date="2023" name="Mol. Phylogenet. Evol.">
        <title>Genome-scale phylogeny and comparative genomics of the fungal order Sordariales.</title>
        <authorList>
            <person name="Hensen N."/>
            <person name="Bonometti L."/>
            <person name="Westerberg I."/>
            <person name="Brannstrom I.O."/>
            <person name="Guillou S."/>
            <person name="Cros-Aarteil S."/>
            <person name="Calhoun S."/>
            <person name="Haridas S."/>
            <person name="Kuo A."/>
            <person name="Mondo S."/>
            <person name="Pangilinan J."/>
            <person name="Riley R."/>
            <person name="LaButti K."/>
            <person name="Andreopoulos B."/>
            <person name="Lipzen A."/>
            <person name="Chen C."/>
            <person name="Yan M."/>
            <person name="Daum C."/>
            <person name="Ng V."/>
            <person name="Clum A."/>
            <person name="Steindorff A."/>
            <person name="Ohm R.A."/>
            <person name="Martin F."/>
            <person name="Silar P."/>
            <person name="Natvig D.O."/>
            <person name="Lalanne C."/>
            <person name="Gautier V."/>
            <person name="Ament-Velasquez S.L."/>
            <person name="Kruys A."/>
            <person name="Hutchinson M.I."/>
            <person name="Powell A.J."/>
            <person name="Barry K."/>
            <person name="Miller A.N."/>
            <person name="Grigoriev I.V."/>
            <person name="Debuchy R."/>
            <person name="Gladieux P."/>
            <person name="Hiltunen Thoren M."/>
            <person name="Johannesson H."/>
        </authorList>
    </citation>
    <scope>NUCLEOTIDE SEQUENCE</scope>
    <source>
        <strain evidence="10">CBS 103.79</strain>
    </source>
</reference>
<dbReference type="InterPro" id="IPR043323">
    <property type="entry name" value="PIN4"/>
</dbReference>